<name>A0A437R050_9GAMM</name>
<protein>
    <submittedName>
        <fullName evidence="2">Uncharacterized protein</fullName>
    </submittedName>
</protein>
<dbReference type="RefSeq" id="WP_127698430.1">
    <property type="nucleotide sequence ID" value="NZ_SACS01000006.1"/>
</dbReference>
<keyword evidence="1" id="KW-0812">Transmembrane</keyword>
<feature type="transmembrane region" description="Helical" evidence="1">
    <location>
        <begin position="12"/>
        <end position="30"/>
    </location>
</feature>
<keyword evidence="1" id="KW-1133">Transmembrane helix</keyword>
<accession>A0A437R050</accession>
<evidence type="ECO:0000256" key="1">
    <source>
        <dbReference type="SAM" id="Phobius"/>
    </source>
</evidence>
<gene>
    <name evidence="2" type="ORF">EOE67_07565</name>
</gene>
<comment type="caution">
    <text evidence="2">The sequence shown here is derived from an EMBL/GenBank/DDBJ whole genome shotgun (WGS) entry which is preliminary data.</text>
</comment>
<dbReference type="OrthoDB" id="9857739at2"/>
<feature type="transmembrane region" description="Helical" evidence="1">
    <location>
        <begin position="42"/>
        <end position="59"/>
    </location>
</feature>
<dbReference type="AlphaFoldDB" id="A0A437R050"/>
<keyword evidence="3" id="KW-1185">Reference proteome</keyword>
<dbReference type="EMBL" id="SACS01000006">
    <property type="protein sequence ID" value="RVU40101.1"/>
    <property type="molecule type" value="Genomic_DNA"/>
</dbReference>
<sequence>MIVMELLPNFNELFLAFGVLYFWYAPLILIFSRPGLNFAQRLRWGMACLALSWLSYFWLKQQQQQQQKS</sequence>
<evidence type="ECO:0000313" key="2">
    <source>
        <dbReference type="EMBL" id="RVU40101.1"/>
    </source>
</evidence>
<reference evidence="2 3" key="1">
    <citation type="submission" date="2019-01" db="EMBL/GenBank/DDBJ databases">
        <authorList>
            <person name="Chen W.-M."/>
        </authorList>
    </citation>
    <scope>NUCLEOTIDE SEQUENCE [LARGE SCALE GENOMIC DNA]</scope>
    <source>
        <strain evidence="2 3">KYPC3</strain>
    </source>
</reference>
<keyword evidence="1" id="KW-0472">Membrane</keyword>
<organism evidence="2 3">
    <name type="scientific">Rheinheimera riviphila</name>
    <dbReference type="NCBI Taxonomy" id="1834037"/>
    <lineage>
        <taxon>Bacteria</taxon>
        <taxon>Pseudomonadati</taxon>
        <taxon>Pseudomonadota</taxon>
        <taxon>Gammaproteobacteria</taxon>
        <taxon>Chromatiales</taxon>
        <taxon>Chromatiaceae</taxon>
        <taxon>Rheinheimera</taxon>
    </lineage>
</organism>
<dbReference type="Proteomes" id="UP000283077">
    <property type="component" value="Unassembled WGS sequence"/>
</dbReference>
<evidence type="ECO:0000313" key="3">
    <source>
        <dbReference type="Proteomes" id="UP000283077"/>
    </source>
</evidence>
<proteinExistence type="predicted"/>